<dbReference type="InterPro" id="IPR029058">
    <property type="entry name" value="AB_hydrolase_fold"/>
</dbReference>
<evidence type="ECO:0000313" key="11">
    <source>
        <dbReference type="EMBL" id="KDN48433.1"/>
    </source>
</evidence>
<dbReference type="OrthoDB" id="248387at2759"/>
<dbReference type="PANTHER" id="PTHR42881:SF2">
    <property type="entry name" value="PROLYL ENDOPEPTIDASE"/>
    <property type="match status" value="1"/>
</dbReference>
<keyword evidence="6 7" id="KW-0720">Serine protease</keyword>
<evidence type="ECO:0000256" key="5">
    <source>
        <dbReference type="ARBA" id="ARBA00022801"/>
    </source>
</evidence>
<dbReference type="Gene3D" id="3.40.50.1820">
    <property type="entry name" value="alpha/beta hydrolase"/>
    <property type="match status" value="1"/>
</dbReference>
<gene>
    <name evidence="11" type="ORF">K437DRAFT_255543</name>
</gene>
<dbReference type="GO" id="GO:0005829">
    <property type="term" value="C:cytosol"/>
    <property type="evidence" value="ECO:0007669"/>
    <property type="project" value="TreeGrafter"/>
</dbReference>
<comment type="subunit">
    <text evidence="3">Monomer.</text>
</comment>
<dbReference type="GeneID" id="25264188"/>
<dbReference type="STRING" id="1037660.A0A066W7C9"/>
<feature type="domain" description="Peptidase S9A N-terminal" evidence="10">
    <location>
        <begin position="16"/>
        <end position="478"/>
    </location>
</feature>
<evidence type="ECO:0000256" key="4">
    <source>
        <dbReference type="ARBA" id="ARBA00022670"/>
    </source>
</evidence>
<comment type="caution">
    <text evidence="11">The sequence shown here is derived from an EMBL/GenBank/DDBJ whole genome shotgun (WGS) entry which is preliminary data.</text>
</comment>
<dbReference type="Gene3D" id="2.130.10.120">
    <property type="entry name" value="Prolyl oligopeptidase, N-terminal domain"/>
    <property type="match status" value="1"/>
</dbReference>
<evidence type="ECO:0000256" key="8">
    <source>
        <dbReference type="SAM" id="MobiDB-lite"/>
    </source>
</evidence>
<dbReference type="HOGENOM" id="CLU_011290_1_1_1"/>
<dbReference type="AlphaFoldDB" id="A0A066W7C9"/>
<dbReference type="PRINTS" id="PR00862">
    <property type="entry name" value="PROLIGOPTASE"/>
</dbReference>
<evidence type="ECO:0000313" key="12">
    <source>
        <dbReference type="Proteomes" id="UP000027361"/>
    </source>
</evidence>
<proteinExistence type="inferred from homology"/>
<comment type="catalytic activity">
    <reaction evidence="1">
        <text>Hydrolysis of Pro-|-Xaa &gt;&gt; Ala-|-Xaa in oligopeptides.</text>
        <dbReference type="EC" id="3.4.21.26"/>
    </reaction>
</comment>
<feature type="domain" description="Peptidase S9 prolyl oligopeptidase catalytic" evidence="9">
    <location>
        <begin position="554"/>
        <end position="764"/>
    </location>
</feature>
<keyword evidence="12" id="KW-1185">Reference proteome</keyword>
<organism evidence="11 12">
    <name type="scientific">Tilletiaria anomala (strain ATCC 24038 / CBS 436.72 / UBC 951)</name>
    <dbReference type="NCBI Taxonomy" id="1037660"/>
    <lineage>
        <taxon>Eukaryota</taxon>
        <taxon>Fungi</taxon>
        <taxon>Dikarya</taxon>
        <taxon>Basidiomycota</taxon>
        <taxon>Ustilaginomycotina</taxon>
        <taxon>Exobasidiomycetes</taxon>
        <taxon>Georgefischeriales</taxon>
        <taxon>Tilletiariaceae</taxon>
        <taxon>Tilletiaria</taxon>
    </lineage>
</organism>
<keyword evidence="5 7" id="KW-0378">Hydrolase</keyword>
<dbReference type="InterPro" id="IPR051167">
    <property type="entry name" value="Prolyl_oligopep/macrocyclase"/>
</dbReference>
<feature type="region of interest" description="Disordered" evidence="8">
    <location>
        <begin position="1"/>
        <end position="34"/>
    </location>
</feature>
<reference evidence="11 12" key="1">
    <citation type="submission" date="2014-05" db="EMBL/GenBank/DDBJ databases">
        <title>Draft genome sequence of a rare smut relative, Tilletiaria anomala UBC 951.</title>
        <authorList>
            <consortium name="DOE Joint Genome Institute"/>
            <person name="Toome M."/>
            <person name="Kuo A."/>
            <person name="Henrissat B."/>
            <person name="Lipzen A."/>
            <person name="Tritt A."/>
            <person name="Yoshinaga Y."/>
            <person name="Zane M."/>
            <person name="Barry K."/>
            <person name="Grigoriev I.V."/>
            <person name="Spatafora J.W."/>
            <person name="Aimea M.C."/>
        </authorList>
    </citation>
    <scope>NUCLEOTIDE SEQUENCE [LARGE SCALE GENOMIC DNA]</scope>
    <source>
        <strain evidence="11 12">UBC 951</strain>
    </source>
</reference>
<comment type="similarity">
    <text evidence="2 7">Belongs to the peptidase S9A family.</text>
</comment>
<evidence type="ECO:0000256" key="1">
    <source>
        <dbReference type="ARBA" id="ARBA00001070"/>
    </source>
</evidence>
<dbReference type="GO" id="GO:0004252">
    <property type="term" value="F:serine-type endopeptidase activity"/>
    <property type="evidence" value="ECO:0007669"/>
    <property type="project" value="UniProtKB-UniRule"/>
</dbReference>
<dbReference type="InterPro" id="IPR002470">
    <property type="entry name" value="Peptidase_S9A"/>
</dbReference>
<keyword evidence="4 7" id="KW-0645">Protease</keyword>
<evidence type="ECO:0000259" key="10">
    <source>
        <dbReference type="Pfam" id="PF02897"/>
    </source>
</evidence>
<dbReference type="OMA" id="LDPWFSH"/>
<feature type="compositionally biased region" description="Polar residues" evidence="8">
    <location>
        <begin position="25"/>
        <end position="34"/>
    </location>
</feature>
<dbReference type="InterPro" id="IPR002471">
    <property type="entry name" value="Pept_S9_AS"/>
</dbReference>
<dbReference type="PANTHER" id="PTHR42881">
    <property type="entry name" value="PROLYL ENDOPEPTIDASE"/>
    <property type="match status" value="1"/>
</dbReference>
<name>A0A066W7C9_TILAU</name>
<dbReference type="RefSeq" id="XP_013244089.1">
    <property type="nucleotide sequence ID" value="XM_013388635.1"/>
</dbReference>
<dbReference type="InParanoid" id="A0A066W7C9"/>
<sequence>MASPAPGWDLKARPFPQARRDDQASKTYTSANKGSVTVPEPYVWLETPPSQSLETKKWVQEQADFTQAYIRQNPEREAFKEKVEQNFSYPRINIPVKKKNGKFYLHYNSGLDPQSTIYEATQEEIDAIEKSDGSKPPGRVWFDANLLSKEGTIALTNTRFSTSGKLVAYGISVSGSDWETIYFRQTSSPFVAGEDKESAYSPSGGPDRLEDSLEYCKFTSATWTPDDKGVFYQTYPKPSISEAANDFSKGTETDANLNARLWYHRLGTKQSQDILVIDKDPKTPTAGWGTHVTEDGKYLVVSSYKDTDTKNKIWVAQLEGQQIGEALKYVAVAGEYKFSLDYVAHDGSRFYWITNKDATNSKVVYSDLDFSQARSAKHISELDTSAPLHDLIPEQADATLADATVVAGDKLLVNYTRDVKSELWQYELKSGQQVKRLLPDFVGTIGGISGRREDQEAFVSTTSETSPGSTYRFTWTSAASSSAPTETPFERTWLTTKVASIRSEDYISEQIFFHSTDGTRVPMFVTRHKDTKMDSTAPALLYAYGGFNISIQPGFSPWMMTWITEYGGVLAKVNARGGGEYGQKWHNAGRLLNKKNVFEDILSAAKFLHENKYAEKGKIIINGGSNGGLMVGACMNMLTEEHGIGAGIGEVGVMDMLKFHTWTIGSAWIADYGNPDEDPKIFDYNYSYSPLHNVQEGKIYPTYLLACADHDDRVVPAHTFKLTAELQHKLKDNPNPILLRVDMNAGHGAGKSIQKRIEEVADRVAVVGLALGLKMRGRE</sequence>
<evidence type="ECO:0000256" key="7">
    <source>
        <dbReference type="RuleBase" id="RU368024"/>
    </source>
</evidence>
<evidence type="ECO:0000256" key="3">
    <source>
        <dbReference type="ARBA" id="ARBA00011245"/>
    </source>
</evidence>
<evidence type="ECO:0000256" key="6">
    <source>
        <dbReference type="ARBA" id="ARBA00022825"/>
    </source>
</evidence>
<dbReference type="SUPFAM" id="SSF50993">
    <property type="entry name" value="Peptidase/esterase 'gauge' domain"/>
    <property type="match status" value="1"/>
</dbReference>
<dbReference type="EMBL" id="JMSN01000025">
    <property type="protein sequence ID" value="KDN48433.1"/>
    <property type="molecule type" value="Genomic_DNA"/>
</dbReference>
<dbReference type="InterPro" id="IPR001375">
    <property type="entry name" value="Peptidase_S9_cat"/>
</dbReference>
<dbReference type="GO" id="GO:0006508">
    <property type="term" value="P:proteolysis"/>
    <property type="evidence" value="ECO:0007669"/>
    <property type="project" value="UniProtKB-KW"/>
</dbReference>
<protein>
    <recommendedName>
        <fullName evidence="7">Prolyl endopeptidase</fullName>
        <ecNumber evidence="7">3.4.21.-</ecNumber>
    </recommendedName>
</protein>
<evidence type="ECO:0000259" key="9">
    <source>
        <dbReference type="Pfam" id="PF00326"/>
    </source>
</evidence>
<dbReference type="SUPFAM" id="SSF53474">
    <property type="entry name" value="alpha/beta-Hydrolases"/>
    <property type="match status" value="1"/>
</dbReference>
<dbReference type="Pfam" id="PF00326">
    <property type="entry name" value="Peptidase_S9"/>
    <property type="match status" value="1"/>
</dbReference>
<dbReference type="FunFam" id="3.40.50.1820:FF:000005">
    <property type="entry name" value="Prolyl endopeptidase"/>
    <property type="match status" value="1"/>
</dbReference>
<dbReference type="InterPro" id="IPR023302">
    <property type="entry name" value="Pept_S9A_N"/>
</dbReference>
<dbReference type="Proteomes" id="UP000027361">
    <property type="component" value="Unassembled WGS sequence"/>
</dbReference>
<dbReference type="PROSITE" id="PS00708">
    <property type="entry name" value="PRO_ENDOPEP_SER"/>
    <property type="match status" value="1"/>
</dbReference>
<evidence type="ECO:0000256" key="2">
    <source>
        <dbReference type="ARBA" id="ARBA00005228"/>
    </source>
</evidence>
<dbReference type="Pfam" id="PF02897">
    <property type="entry name" value="Peptidase_S9_N"/>
    <property type="match status" value="1"/>
</dbReference>
<dbReference type="EC" id="3.4.21.-" evidence="7"/>
<accession>A0A066W7C9</accession>
<dbReference type="GO" id="GO:0070012">
    <property type="term" value="F:oligopeptidase activity"/>
    <property type="evidence" value="ECO:0007669"/>
    <property type="project" value="TreeGrafter"/>
</dbReference>